<accession>M6GKJ0</accession>
<dbReference type="Proteomes" id="UP000012128">
    <property type="component" value="Unassembled WGS sequence"/>
</dbReference>
<organism evidence="1 2">
    <name type="scientific">Leptospira interrogans str. 2006001854</name>
    <dbReference type="NCBI Taxonomy" id="1001590"/>
    <lineage>
        <taxon>Bacteria</taxon>
        <taxon>Pseudomonadati</taxon>
        <taxon>Spirochaetota</taxon>
        <taxon>Spirochaetia</taxon>
        <taxon>Leptospirales</taxon>
        <taxon>Leptospiraceae</taxon>
        <taxon>Leptospira</taxon>
    </lineage>
</organism>
<name>M6GKJ0_LEPIR</name>
<sequence>MSFFSFKLDSQSENRVAFVGWHEGSAGQIHSWFEESNLGKIVFLFILRMIRQKLKN</sequence>
<dbReference type="AlphaFoldDB" id="M6GKJ0"/>
<gene>
    <name evidence="1" type="ORF">LEP1GSC037_1570</name>
</gene>
<comment type="caution">
    <text evidence="1">The sequence shown here is derived from an EMBL/GenBank/DDBJ whole genome shotgun (WGS) entry which is preliminary data.</text>
</comment>
<dbReference type="EMBL" id="AFLW02000067">
    <property type="protein sequence ID" value="EMM83039.1"/>
    <property type="molecule type" value="Genomic_DNA"/>
</dbReference>
<reference evidence="1 2" key="1">
    <citation type="submission" date="2013-01" db="EMBL/GenBank/DDBJ databases">
        <authorList>
            <person name="Harkins D.M."/>
            <person name="Durkin A.S."/>
            <person name="Brinkac L.M."/>
            <person name="Haft D.H."/>
            <person name="Selengut J.D."/>
            <person name="Sanka R."/>
            <person name="DePew J."/>
            <person name="Purushe J."/>
            <person name="Hospenthal D.R."/>
            <person name="Murray C.K."/>
            <person name="Pimentel G."/>
            <person name="Wasfy M."/>
            <person name="Parker T."/>
            <person name="Miller R.S."/>
            <person name="Vinetz J.M."/>
            <person name="Sutton G.G."/>
            <person name="Nierman W.C."/>
            <person name="Fouts D.E."/>
        </authorList>
    </citation>
    <scope>NUCLEOTIDE SEQUENCE [LARGE SCALE GENOMIC DNA]</scope>
    <source>
        <strain evidence="1 2">2006001854</strain>
    </source>
</reference>
<evidence type="ECO:0000313" key="2">
    <source>
        <dbReference type="Proteomes" id="UP000012128"/>
    </source>
</evidence>
<proteinExistence type="predicted"/>
<evidence type="ECO:0000313" key="1">
    <source>
        <dbReference type="EMBL" id="EMM83039.1"/>
    </source>
</evidence>
<protein>
    <submittedName>
        <fullName evidence="1">Uncharacterized protein</fullName>
    </submittedName>
</protein>